<gene>
    <name evidence="1" type="ORF">L210DRAFT_792409</name>
</gene>
<protein>
    <submittedName>
        <fullName evidence="1">Uncharacterized protein</fullName>
    </submittedName>
</protein>
<dbReference type="AlphaFoldDB" id="A0AAD4BL05"/>
<reference evidence="1" key="1">
    <citation type="submission" date="2019-10" db="EMBL/GenBank/DDBJ databases">
        <authorList>
            <consortium name="DOE Joint Genome Institute"/>
            <person name="Kuo A."/>
            <person name="Miyauchi S."/>
            <person name="Kiss E."/>
            <person name="Drula E."/>
            <person name="Kohler A."/>
            <person name="Sanchez-Garcia M."/>
            <person name="Andreopoulos B."/>
            <person name="Barry K.W."/>
            <person name="Bonito G."/>
            <person name="Buee M."/>
            <person name="Carver A."/>
            <person name="Chen C."/>
            <person name="Cichocki N."/>
            <person name="Clum A."/>
            <person name="Culley D."/>
            <person name="Crous P.W."/>
            <person name="Fauchery L."/>
            <person name="Girlanda M."/>
            <person name="Hayes R."/>
            <person name="Keri Z."/>
            <person name="LaButti K."/>
            <person name="Lipzen A."/>
            <person name="Lombard V."/>
            <person name="Magnuson J."/>
            <person name="Maillard F."/>
            <person name="Morin E."/>
            <person name="Murat C."/>
            <person name="Nolan M."/>
            <person name="Ohm R."/>
            <person name="Pangilinan J."/>
            <person name="Pereira M."/>
            <person name="Perotto S."/>
            <person name="Peter M."/>
            <person name="Riley R."/>
            <person name="Sitrit Y."/>
            <person name="Stielow B."/>
            <person name="Szollosi G."/>
            <person name="Zifcakova L."/>
            <person name="Stursova M."/>
            <person name="Spatafora J.W."/>
            <person name="Tedersoo L."/>
            <person name="Vaario L.-M."/>
            <person name="Yamada A."/>
            <person name="Yan M."/>
            <person name="Wang P."/>
            <person name="Xu J."/>
            <person name="Bruns T."/>
            <person name="Baldrian P."/>
            <person name="Vilgalys R."/>
            <person name="Henrissat B."/>
            <person name="Grigoriev I.V."/>
            <person name="Hibbett D."/>
            <person name="Nagy L.G."/>
            <person name="Martin F.M."/>
        </authorList>
    </citation>
    <scope>NUCLEOTIDE SEQUENCE</scope>
    <source>
        <strain evidence="1">BED1</strain>
    </source>
</reference>
<name>A0AAD4BL05_BOLED</name>
<organism evidence="1 2">
    <name type="scientific">Boletus edulis BED1</name>
    <dbReference type="NCBI Taxonomy" id="1328754"/>
    <lineage>
        <taxon>Eukaryota</taxon>
        <taxon>Fungi</taxon>
        <taxon>Dikarya</taxon>
        <taxon>Basidiomycota</taxon>
        <taxon>Agaricomycotina</taxon>
        <taxon>Agaricomycetes</taxon>
        <taxon>Agaricomycetidae</taxon>
        <taxon>Boletales</taxon>
        <taxon>Boletineae</taxon>
        <taxon>Boletaceae</taxon>
        <taxon>Boletoideae</taxon>
        <taxon>Boletus</taxon>
    </lineage>
</organism>
<reference evidence="1" key="2">
    <citation type="journal article" date="2020" name="Nat. Commun.">
        <title>Large-scale genome sequencing of mycorrhizal fungi provides insights into the early evolution of symbiotic traits.</title>
        <authorList>
            <person name="Miyauchi S."/>
            <person name="Kiss E."/>
            <person name="Kuo A."/>
            <person name="Drula E."/>
            <person name="Kohler A."/>
            <person name="Sanchez-Garcia M."/>
            <person name="Morin E."/>
            <person name="Andreopoulos B."/>
            <person name="Barry K.W."/>
            <person name="Bonito G."/>
            <person name="Buee M."/>
            <person name="Carver A."/>
            <person name="Chen C."/>
            <person name="Cichocki N."/>
            <person name="Clum A."/>
            <person name="Culley D."/>
            <person name="Crous P.W."/>
            <person name="Fauchery L."/>
            <person name="Girlanda M."/>
            <person name="Hayes R.D."/>
            <person name="Keri Z."/>
            <person name="LaButti K."/>
            <person name="Lipzen A."/>
            <person name="Lombard V."/>
            <person name="Magnuson J."/>
            <person name="Maillard F."/>
            <person name="Murat C."/>
            <person name="Nolan M."/>
            <person name="Ohm R.A."/>
            <person name="Pangilinan J."/>
            <person name="Pereira M.F."/>
            <person name="Perotto S."/>
            <person name="Peter M."/>
            <person name="Pfister S."/>
            <person name="Riley R."/>
            <person name="Sitrit Y."/>
            <person name="Stielow J.B."/>
            <person name="Szollosi G."/>
            <person name="Zifcakova L."/>
            <person name="Stursova M."/>
            <person name="Spatafora J.W."/>
            <person name="Tedersoo L."/>
            <person name="Vaario L.M."/>
            <person name="Yamada A."/>
            <person name="Yan M."/>
            <person name="Wang P."/>
            <person name="Xu J."/>
            <person name="Bruns T."/>
            <person name="Baldrian P."/>
            <person name="Vilgalys R."/>
            <person name="Dunand C."/>
            <person name="Henrissat B."/>
            <person name="Grigoriev I.V."/>
            <person name="Hibbett D."/>
            <person name="Nagy L.G."/>
            <person name="Martin F.M."/>
        </authorList>
    </citation>
    <scope>NUCLEOTIDE SEQUENCE</scope>
    <source>
        <strain evidence="1">BED1</strain>
    </source>
</reference>
<proteinExistence type="predicted"/>
<sequence>ILHKVYKIADEEPDVKDYVPEMVVAYTFSDSSTSVIHEHLNLLTKGVRILYLSIFKKLESIMTLHGDKFLTCWWHTVKCHLVLWRHSIHHHDVSASNLM</sequence>
<feature type="non-terminal residue" evidence="1">
    <location>
        <position position="99"/>
    </location>
</feature>
<dbReference type="EMBL" id="WHUW01000031">
    <property type="protein sequence ID" value="KAF8433954.1"/>
    <property type="molecule type" value="Genomic_DNA"/>
</dbReference>
<evidence type="ECO:0000313" key="2">
    <source>
        <dbReference type="Proteomes" id="UP001194468"/>
    </source>
</evidence>
<evidence type="ECO:0000313" key="1">
    <source>
        <dbReference type="EMBL" id="KAF8433954.1"/>
    </source>
</evidence>
<comment type="caution">
    <text evidence="1">The sequence shown here is derived from an EMBL/GenBank/DDBJ whole genome shotgun (WGS) entry which is preliminary data.</text>
</comment>
<accession>A0AAD4BL05</accession>
<dbReference type="Proteomes" id="UP001194468">
    <property type="component" value="Unassembled WGS sequence"/>
</dbReference>
<feature type="non-terminal residue" evidence="1">
    <location>
        <position position="1"/>
    </location>
</feature>
<keyword evidence="2" id="KW-1185">Reference proteome</keyword>